<dbReference type="EMBL" id="AMEZ01000026">
    <property type="protein sequence ID" value="EKY28118.1"/>
    <property type="molecule type" value="Genomic_DNA"/>
</dbReference>
<evidence type="ECO:0000313" key="2">
    <source>
        <dbReference type="Proteomes" id="UP000010420"/>
    </source>
</evidence>
<dbReference type="STRING" id="545697.HMPREF0216_00960"/>
<gene>
    <name evidence="1" type="ORF">HMPREF0216_00960</name>
</gene>
<dbReference type="PATRIC" id="fig|545697.3.peg.946"/>
<proteinExistence type="predicted"/>
<protein>
    <submittedName>
        <fullName evidence="1">Uncharacterized protein</fullName>
    </submittedName>
</protein>
<reference evidence="1 2" key="1">
    <citation type="submission" date="2012-05" db="EMBL/GenBank/DDBJ databases">
        <authorList>
            <person name="Weinstock G."/>
            <person name="Sodergren E."/>
            <person name="Lobos E.A."/>
            <person name="Fulton L."/>
            <person name="Fulton R."/>
            <person name="Courtney L."/>
            <person name="Fronick C."/>
            <person name="O'Laughlin M."/>
            <person name="Godfrey J."/>
            <person name="Wilson R.M."/>
            <person name="Miner T."/>
            <person name="Farmer C."/>
            <person name="Delehaunty K."/>
            <person name="Cordes M."/>
            <person name="Minx P."/>
            <person name="Tomlinson C."/>
            <person name="Chen J."/>
            <person name="Wollam A."/>
            <person name="Pepin K.H."/>
            <person name="Bhonagiri V."/>
            <person name="Zhang X."/>
            <person name="Suruliraj S."/>
            <person name="Warren W."/>
            <person name="Mitreva M."/>
            <person name="Mardis E.R."/>
            <person name="Wilson R.K."/>
        </authorList>
    </citation>
    <scope>NUCLEOTIDE SEQUENCE [LARGE SCALE GENOMIC DNA]</scope>
    <source>
        <strain evidence="1 2">DSM 1785</strain>
    </source>
</reference>
<dbReference type="AlphaFoldDB" id="L1QJG4"/>
<dbReference type="HOGENOM" id="CLU_136795_0_0_9"/>
<keyword evidence="2" id="KW-1185">Reference proteome</keyword>
<evidence type="ECO:0000313" key="1">
    <source>
        <dbReference type="EMBL" id="EKY28118.1"/>
    </source>
</evidence>
<sequence>MRNDYAKLFVNKLDNKIVKVKYSPEHDDYYSIVKENCTKGYRQIIITSKIMTSIIEEYFYTNSYNITSIEFMEDDVTLKNEIDSILSKLRLERAYFGLLLEKINFLSEESAIDIRSIELRGRNDKKEAVNISLQVNGIIGINKKCFEEESEILIKKIERCLS</sequence>
<dbReference type="RefSeq" id="WP_005211602.1">
    <property type="nucleotide sequence ID" value="NZ_KB291618.1"/>
</dbReference>
<dbReference type="eggNOG" id="ENOG5030VBM">
    <property type="taxonomic scope" value="Bacteria"/>
</dbReference>
<accession>L1QJG4</accession>
<dbReference type="OrthoDB" id="2974258at2"/>
<name>L1QJG4_9CLOT</name>
<dbReference type="Proteomes" id="UP000010420">
    <property type="component" value="Unassembled WGS sequence"/>
</dbReference>
<comment type="caution">
    <text evidence="1">The sequence shown here is derived from an EMBL/GenBank/DDBJ whole genome shotgun (WGS) entry which is preliminary data.</text>
</comment>
<organism evidence="1 2">
    <name type="scientific">Clostridium celatum DSM 1785</name>
    <dbReference type="NCBI Taxonomy" id="545697"/>
    <lineage>
        <taxon>Bacteria</taxon>
        <taxon>Bacillati</taxon>
        <taxon>Bacillota</taxon>
        <taxon>Clostridia</taxon>
        <taxon>Eubacteriales</taxon>
        <taxon>Clostridiaceae</taxon>
        <taxon>Clostridium</taxon>
    </lineage>
</organism>